<accession>W1NLA8</accession>
<gene>
    <name evidence="1" type="ORF">AMTR_s00129p00079230</name>
</gene>
<dbReference type="HOGENOM" id="CLU_2309872_0_0_1"/>
<reference evidence="2" key="1">
    <citation type="journal article" date="2013" name="Science">
        <title>The Amborella genome and the evolution of flowering plants.</title>
        <authorList>
            <consortium name="Amborella Genome Project"/>
        </authorList>
    </citation>
    <scope>NUCLEOTIDE SEQUENCE [LARGE SCALE GENOMIC DNA]</scope>
</reference>
<organism evidence="1 2">
    <name type="scientific">Amborella trichopoda</name>
    <dbReference type="NCBI Taxonomy" id="13333"/>
    <lineage>
        <taxon>Eukaryota</taxon>
        <taxon>Viridiplantae</taxon>
        <taxon>Streptophyta</taxon>
        <taxon>Embryophyta</taxon>
        <taxon>Tracheophyta</taxon>
        <taxon>Spermatophyta</taxon>
        <taxon>Magnoliopsida</taxon>
        <taxon>Amborellales</taxon>
        <taxon>Amborellaceae</taxon>
        <taxon>Amborella</taxon>
    </lineage>
</organism>
<keyword evidence="2" id="KW-1185">Reference proteome</keyword>
<evidence type="ECO:0000313" key="2">
    <source>
        <dbReference type="Proteomes" id="UP000017836"/>
    </source>
</evidence>
<dbReference type="AlphaFoldDB" id="W1NLA8"/>
<protein>
    <submittedName>
        <fullName evidence="1">Uncharacterized protein</fullName>
    </submittedName>
</protein>
<proteinExistence type="predicted"/>
<dbReference type="Proteomes" id="UP000017836">
    <property type="component" value="Unassembled WGS sequence"/>
</dbReference>
<dbReference type="Gramene" id="ERM96034">
    <property type="protein sequence ID" value="ERM96034"/>
    <property type="gene ID" value="AMTR_s00129p00079230"/>
</dbReference>
<evidence type="ECO:0000313" key="1">
    <source>
        <dbReference type="EMBL" id="ERM96034.1"/>
    </source>
</evidence>
<dbReference type="EMBL" id="KI397331">
    <property type="protein sequence ID" value="ERM96034.1"/>
    <property type="molecule type" value="Genomic_DNA"/>
</dbReference>
<name>W1NLA8_AMBTC</name>
<sequence length="100" mass="11175">MVARHFHRPSPSSLSRLHPSKALELLSLSSLHSHKKAVSFIQGFRSHALWTPRSRSNGQLKNRSNPSPKILKAITLIPISPSRAFHRDPTLISELLKDPG</sequence>